<comment type="caution">
    <text evidence="8">The sequence shown here is derived from an EMBL/GenBank/DDBJ whole genome shotgun (WGS) entry which is preliminary data.</text>
</comment>
<organism evidence="8 9">
    <name type="scientific">Candidatus Danuiimicrobium aquiferis</name>
    <dbReference type="NCBI Taxonomy" id="1801832"/>
    <lineage>
        <taxon>Bacteria</taxon>
        <taxon>Pseudomonadati</taxon>
        <taxon>Candidatus Omnitrophota</taxon>
        <taxon>Candidatus Danuiimicrobium</taxon>
    </lineage>
</organism>
<evidence type="ECO:0000256" key="7">
    <source>
        <dbReference type="RuleBase" id="RU362044"/>
    </source>
</evidence>
<dbReference type="GO" id="GO:0005548">
    <property type="term" value="F:phospholipid transporter activity"/>
    <property type="evidence" value="ECO:0007669"/>
    <property type="project" value="TreeGrafter"/>
</dbReference>
<evidence type="ECO:0000313" key="9">
    <source>
        <dbReference type="Proteomes" id="UP000178187"/>
    </source>
</evidence>
<evidence type="ECO:0000256" key="6">
    <source>
        <dbReference type="ARBA" id="ARBA00023136"/>
    </source>
</evidence>
<keyword evidence="5 7" id="KW-1133">Transmembrane helix</keyword>
<feature type="transmembrane region" description="Helical" evidence="7">
    <location>
        <begin position="170"/>
        <end position="188"/>
    </location>
</feature>
<reference evidence="8 9" key="1">
    <citation type="journal article" date="2016" name="Nat. Commun.">
        <title>Thousands of microbial genomes shed light on interconnected biogeochemical processes in an aquifer system.</title>
        <authorList>
            <person name="Anantharaman K."/>
            <person name="Brown C.T."/>
            <person name="Hug L.A."/>
            <person name="Sharon I."/>
            <person name="Castelle C.J."/>
            <person name="Probst A.J."/>
            <person name="Thomas B.C."/>
            <person name="Singh A."/>
            <person name="Wilkins M.J."/>
            <person name="Karaoz U."/>
            <person name="Brodie E.L."/>
            <person name="Williams K.H."/>
            <person name="Hubbard S.S."/>
            <person name="Banfield J.F."/>
        </authorList>
    </citation>
    <scope>NUCLEOTIDE SEQUENCE [LARGE SCALE GENOMIC DNA]</scope>
</reference>
<sequence length="262" mass="28688">MANVQKWLENFGDAFLGFLEDTGGIVVLFWKTIVMTVSKTPRWYSTLEQSFKIGVLSLPLVMLTSLFTGMVLCLQSAYQLRIFAAEQFTADLVALSVTRELGPVLTAMMVAGRVGASMAAELGTMKVTEQIDALDSLATNPIHFLVVPRFIATVSMLFLLTIYADLIGMLGGFLVAVFKLGISQYIYINRSFSALVMKDIYTGLIKSVVFGVIISIVGCYYGFKARGGAEGVGHATTMAVVVSFILIIVFDTFFTALFYFVF</sequence>
<keyword evidence="3" id="KW-0813">Transport</keyword>
<dbReference type="InterPro" id="IPR030802">
    <property type="entry name" value="Permease_MalE"/>
</dbReference>
<protein>
    <recommendedName>
        <fullName evidence="10">ABC transporter permease</fullName>
    </recommendedName>
</protein>
<evidence type="ECO:0000256" key="1">
    <source>
        <dbReference type="ARBA" id="ARBA00004141"/>
    </source>
</evidence>
<evidence type="ECO:0000313" key="8">
    <source>
        <dbReference type="EMBL" id="OGW98536.1"/>
    </source>
</evidence>
<keyword evidence="4 7" id="KW-0812">Transmembrane</keyword>
<keyword evidence="6 7" id="KW-0472">Membrane</keyword>
<evidence type="ECO:0000256" key="2">
    <source>
        <dbReference type="ARBA" id="ARBA00007556"/>
    </source>
</evidence>
<name>A0A1G1L062_9BACT</name>
<proteinExistence type="inferred from homology"/>
<dbReference type="Pfam" id="PF02405">
    <property type="entry name" value="MlaE"/>
    <property type="match status" value="1"/>
</dbReference>
<evidence type="ECO:0000256" key="4">
    <source>
        <dbReference type="ARBA" id="ARBA00022692"/>
    </source>
</evidence>
<dbReference type="PANTHER" id="PTHR30188:SF4">
    <property type="entry name" value="PROTEIN TRIGALACTOSYLDIACYLGLYCEROL 1, CHLOROPLASTIC"/>
    <property type="match status" value="1"/>
</dbReference>
<dbReference type="EMBL" id="MHFR01000032">
    <property type="protein sequence ID" value="OGW98536.1"/>
    <property type="molecule type" value="Genomic_DNA"/>
</dbReference>
<accession>A0A1G1L062</accession>
<dbReference type="Proteomes" id="UP000178187">
    <property type="component" value="Unassembled WGS sequence"/>
</dbReference>
<comment type="similarity">
    <text evidence="2 7">Belongs to the MlaE permease family.</text>
</comment>
<evidence type="ECO:0000256" key="5">
    <source>
        <dbReference type="ARBA" id="ARBA00022989"/>
    </source>
</evidence>
<feature type="transmembrane region" description="Helical" evidence="7">
    <location>
        <begin position="12"/>
        <end position="33"/>
    </location>
</feature>
<gene>
    <name evidence="8" type="ORF">A3G33_09020</name>
</gene>
<feature type="transmembrane region" description="Helical" evidence="7">
    <location>
        <begin position="235"/>
        <end position="261"/>
    </location>
</feature>
<comment type="subcellular location">
    <subcellularLocation>
        <location evidence="1">Membrane</location>
        <topology evidence="1">Multi-pass membrane protein</topology>
    </subcellularLocation>
</comment>
<dbReference type="PANTHER" id="PTHR30188">
    <property type="entry name" value="ABC TRANSPORTER PERMEASE PROTEIN-RELATED"/>
    <property type="match status" value="1"/>
</dbReference>
<evidence type="ECO:0008006" key="10">
    <source>
        <dbReference type="Google" id="ProtNLM"/>
    </source>
</evidence>
<evidence type="ECO:0000256" key="3">
    <source>
        <dbReference type="ARBA" id="ARBA00022448"/>
    </source>
</evidence>
<feature type="transmembrane region" description="Helical" evidence="7">
    <location>
        <begin position="200"/>
        <end position="223"/>
    </location>
</feature>
<feature type="transmembrane region" description="Helical" evidence="7">
    <location>
        <begin position="53"/>
        <end position="74"/>
    </location>
</feature>
<dbReference type="AlphaFoldDB" id="A0A1G1L062"/>
<dbReference type="InterPro" id="IPR003453">
    <property type="entry name" value="ABC_MlaE_roteobac"/>
</dbReference>
<dbReference type="GO" id="GO:0043190">
    <property type="term" value="C:ATP-binding cassette (ABC) transporter complex"/>
    <property type="evidence" value="ECO:0007669"/>
    <property type="project" value="InterPro"/>
</dbReference>
<dbReference type="NCBIfam" id="TIGR00056">
    <property type="entry name" value="MlaE family lipid ABC transporter permease subunit"/>
    <property type="match status" value="1"/>
</dbReference>